<accession>A0ACC2VKE6</accession>
<dbReference type="Proteomes" id="UP001227268">
    <property type="component" value="Unassembled WGS sequence"/>
</dbReference>
<comment type="caution">
    <text evidence="1">The sequence shown here is derived from an EMBL/GenBank/DDBJ whole genome shotgun (WGS) entry which is preliminary data.</text>
</comment>
<evidence type="ECO:0000313" key="2">
    <source>
        <dbReference type="Proteomes" id="UP001227268"/>
    </source>
</evidence>
<evidence type="ECO:0000313" key="1">
    <source>
        <dbReference type="EMBL" id="KAJ9099879.1"/>
    </source>
</evidence>
<organism evidence="1 2">
    <name type="scientific">Naganishia friedmannii</name>
    <dbReference type="NCBI Taxonomy" id="89922"/>
    <lineage>
        <taxon>Eukaryota</taxon>
        <taxon>Fungi</taxon>
        <taxon>Dikarya</taxon>
        <taxon>Basidiomycota</taxon>
        <taxon>Agaricomycotina</taxon>
        <taxon>Tremellomycetes</taxon>
        <taxon>Filobasidiales</taxon>
        <taxon>Filobasidiaceae</taxon>
        <taxon>Naganishia</taxon>
    </lineage>
</organism>
<protein>
    <submittedName>
        <fullName evidence="1">Uncharacterized protein</fullName>
    </submittedName>
</protein>
<reference evidence="1" key="1">
    <citation type="submission" date="2023-04" db="EMBL/GenBank/DDBJ databases">
        <title>Draft Genome sequencing of Naganishia species isolated from polar environments using Oxford Nanopore Technology.</title>
        <authorList>
            <person name="Leo P."/>
            <person name="Venkateswaran K."/>
        </authorList>
    </citation>
    <scope>NUCLEOTIDE SEQUENCE</scope>
    <source>
        <strain evidence="1">MNA-CCFEE 5423</strain>
    </source>
</reference>
<dbReference type="EMBL" id="JASBWT010000012">
    <property type="protein sequence ID" value="KAJ9099879.1"/>
    <property type="molecule type" value="Genomic_DNA"/>
</dbReference>
<name>A0ACC2VKE6_9TREE</name>
<keyword evidence="2" id="KW-1185">Reference proteome</keyword>
<sequence length="401" mass="44331">MPDNLNSSTNYGAIPTPQPRRLSARSDRVQTALSPLTATSAKPRKSARFTRIIVEKLLLEPEELHPCTEPNLEAGQTEATTKRSKHEMGPLVRSIEAFFLLLPMLGAMYMLGSTCMPYQWWRERLSIVRIPLAAGKGEGGSELLLSLWGWCVIQPGSESTCSEPKLLYTMDSFFSTSESRSKGGLAARSFNATTMKAFVVLLPCVAFTVIATCFVMKHIHKRCVKNDRQEEAGKKQHLAILLALLSTGAFWGIRQVFNSQLSSGLGPGIKFENGGTKTDAKTKDNEPPLEDEDDKQDSKEHVEETTDHKAKNRLTSLGKRMTKFFGSSGTSNEEAAGTKLEEQLDLKNRDKVEDVRSTMGARDAISPQERPPVEASDRVRPKSSVLKRLTLATMSAITKKQ</sequence>
<proteinExistence type="predicted"/>
<gene>
    <name evidence="1" type="ORF">QFC21_003884</name>
</gene>